<dbReference type="EMBL" id="CP053708">
    <property type="protein sequence ID" value="QKE88793.1"/>
    <property type="molecule type" value="Genomic_DNA"/>
</dbReference>
<evidence type="ECO:0000313" key="4">
    <source>
        <dbReference type="Proteomes" id="UP000500767"/>
    </source>
</evidence>
<keyword evidence="3" id="KW-0808">Transferase</keyword>
<name>A0A6M8H7Z7_9PROT</name>
<sequence>MILDGPGGADLRRRFAEANVLKILFTFENPLPSKEADAEVFMTTARYLASRISTAWMHVPQARKTAMDSASDLAGLTLVPARAPLRPAALRHFCCGVTLVFTKEFRQADVIYTRNLWIAWMAMLFGQRVVFDHYRPWSDQIPPLAHWIYRLMCRRSFLVNICHSEYTREKYLALGIPEEKLVCVRNGFEPQRLQSRVPVNAAKRSIGLPDDRKTVVYTGRLNHRKGLSLVVEAAQRLPDILFVLVGSYGNGVIEASAAGIENILVIPWQPADVIGQYVLAADVLLVPPSWKPLAQFGSTVLPLKLFFYMASGRPILAGNTPDVSEVLQHDRNAFLCRPDNLDSLVNGLRILTSDTVLADRIAAMALADSADFTWDKRTSRIVDIIRNRLEAPPVTGSWSDAHTRIWRHQSWRWLKNLLRTRSLILPPSFGPGVISRSEVTTLRA</sequence>
<dbReference type="PANTHER" id="PTHR12526">
    <property type="entry name" value="GLYCOSYLTRANSFERASE"/>
    <property type="match status" value="1"/>
</dbReference>
<dbReference type="InterPro" id="IPR028098">
    <property type="entry name" value="Glyco_trans_4-like_N"/>
</dbReference>
<dbReference type="SUPFAM" id="SSF53756">
    <property type="entry name" value="UDP-Glycosyltransferase/glycogen phosphorylase"/>
    <property type="match status" value="1"/>
</dbReference>
<evidence type="ECO:0000259" key="2">
    <source>
        <dbReference type="Pfam" id="PF13439"/>
    </source>
</evidence>
<dbReference type="Proteomes" id="UP000500767">
    <property type="component" value="Chromosome"/>
</dbReference>
<proteinExistence type="predicted"/>
<organism evidence="3 4">
    <name type="scientific">Lichenicola cladoniae</name>
    <dbReference type="NCBI Taxonomy" id="1484109"/>
    <lineage>
        <taxon>Bacteria</taxon>
        <taxon>Pseudomonadati</taxon>
        <taxon>Pseudomonadota</taxon>
        <taxon>Alphaproteobacteria</taxon>
        <taxon>Acetobacterales</taxon>
        <taxon>Acetobacteraceae</taxon>
        <taxon>Lichenicola</taxon>
    </lineage>
</organism>
<accession>A0A6M8H7Z7</accession>
<dbReference type="KEGG" id="lck:HN018_00855"/>
<feature type="domain" description="Glycosyl transferase family 1" evidence="1">
    <location>
        <begin position="202"/>
        <end position="362"/>
    </location>
</feature>
<dbReference type="Pfam" id="PF13439">
    <property type="entry name" value="Glyco_transf_4"/>
    <property type="match status" value="1"/>
</dbReference>
<protein>
    <submittedName>
        <fullName evidence="3">Glycosyltransferase</fullName>
    </submittedName>
</protein>
<dbReference type="GO" id="GO:0016757">
    <property type="term" value="F:glycosyltransferase activity"/>
    <property type="evidence" value="ECO:0007669"/>
    <property type="project" value="InterPro"/>
</dbReference>
<evidence type="ECO:0000313" key="3">
    <source>
        <dbReference type="EMBL" id="QKE88793.1"/>
    </source>
</evidence>
<reference evidence="3 4" key="1">
    <citation type="journal article" date="2014" name="World J. Microbiol. Biotechnol.">
        <title>Biodiversity and physiological characteristics of Antarctic and Arctic lichens-associated bacteria.</title>
        <authorList>
            <person name="Lee Y.M."/>
            <person name="Kim E.H."/>
            <person name="Lee H.K."/>
            <person name="Hong S.G."/>
        </authorList>
    </citation>
    <scope>NUCLEOTIDE SEQUENCE [LARGE SCALE GENOMIC DNA]</scope>
    <source>
        <strain evidence="3 4">PAMC 26569</strain>
    </source>
</reference>
<gene>
    <name evidence="3" type="ORF">HN018_00855</name>
</gene>
<keyword evidence="4" id="KW-1185">Reference proteome</keyword>
<feature type="domain" description="Glycosyltransferase subfamily 4-like N-terminal" evidence="2">
    <location>
        <begin position="44"/>
        <end position="192"/>
    </location>
</feature>
<dbReference type="Gene3D" id="3.40.50.2000">
    <property type="entry name" value="Glycogen Phosphorylase B"/>
    <property type="match status" value="2"/>
</dbReference>
<dbReference type="AlphaFoldDB" id="A0A6M8H7Z7"/>
<dbReference type="Pfam" id="PF00534">
    <property type="entry name" value="Glycos_transf_1"/>
    <property type="match status" value="1"/>
</dbReference>
<evidence type="ECO:0000259" key="1">
    <source>
        <dbReference type="Pfam" id="PF00534"/>
    </source>
</evidence>
<dbReference type="InterPro" id="IPR001296">
    <property type="entry name" value="Glyco_trans_1"/>
</dbReference>